<evidence type="ECO:0000313" key="2">
    <source>
        <dbReference type="EMBL" id="GJD42260.1"/>
    </source>
</evidence>
<sequence>MMPPFKMWQQHPILFATGLWVLTTFGLVLMLGDEGIWKGVGFLCTTAPFVQAVVGYINGRKTYR</sequence>
<feature type="transmembrane region" description="Helical" evidence="1">
    <location>
        <begin position="12"/>
        <end position="30"/>
    </location>
</feature>
<gene>
    <name evidence="2" type="ORF">AFCDBAGC_0095</name>
</gene>
<dbReference type="RefSeq" id="WP_238270092.1">
    <property type="nucleotide sequence ID" value="NZ_BPQG01000001.1"/>
</dbReference>
<keyword evidence="1" id="KW-0812">Transmembrane</keyword>
<evidence type="ECO:0000313" key="3">
    <source>
        <dbReference type="Proteomes" id="UP001055117"/>
    </source>
</evidence>
<protein>
    <submittedName>
        <fullName evidence="2">Uncharacterized protein</fullName>
    </submittedName>
</protein>
<proteinExistence type="predicted"/>
<evidence type="ECO:0000256" key="1">
    <source>
        <dbReference type="SAM" id="Phobius"/>
    </source>
</evidence>
<comment type="caution">
    <text evidence="2">The sequence shown here is derived from an EMBL/GenBank/DDBJ whole genome shotgun (WGS) entry which is preliminary data.</text>
</comment>
<keyword evidence="1" id="KW-1133">Transmembrane helix</keyword>
<name>A0ABQ4QBQ5_9HYPH</name>
<feature type="transmembrane region" description="Helical" evidence="1">
    <location>
        <begin position="36"/>
        <end position="57"/>
    </location>
</feature>
<accession>A0ABQ4QBQ5</accession>
<keyword evidence="1" id="KW-0472">Membrane</keyword>
<organism evidence="2 3">
    <name type="scientific">Methylobacterium cerastii</name>
    <dbReference type="NCBI Taxonomy" id="932741"/>
    <lineage>
        <taxon>Bacteria</taxon>
        <taxon>Pseudomonadati</taxon>
        <taxon>Pseudomonadota</taxon>
        <taxon>Alphaproteobacteria</taxon>
        <taxon>Hyphomicrobiales</taxon>
        <taxon>Methylobacteriaceae</taxon>
        <taxon>Methylobacterium</taxon>
    </lineage>
</organism>
<dbReference type="EMBL" id="BPQG01000001">
    <property type="protein sequence ID" value="GJD42260.1"/>
    <property type="molecule type" value="Genomic_DNA"/>
</dbReference>
<keyword evidence="3" id="KW-1185">Reference proteome</keyword>
<reference evidence="2 3" key="1">
    <citation type="journal article" date="2021" name="Front. Microbiol.">
        <title>Comprehensive Comparative Genomics and Phenotyping of Methylobacterium Species.</title>
        <authorList>
            <person name="Alessa O."/>
            <person name="Ogura Y."/>
            <person name="Fujitani Y."/>
            <person name="Takami H."/>
            <person name="Hayashi T."/>
            <person name="Sahin N."/>
            <person name="Tani A."/>
        </authorList>
    </citation>
    <scope>NUCLEOTIDE SEQUENCE [LARGE SCALE GENOMIC DNA]</scope>
    <source>
        <strain evidence="2 3">DSM 23679</strain>
    </source>
</reference>
<dbReference type="Proteomes" id="UP001055117">
    <property type="component" value="Unassembled WGS sequence"/>
</dbReference>